<dbReference type="RefSeq" id="WP_338550962.1">
    <property type="nucleotide sequence ID" value="NZ_CP146069.1"/>
</dbReference>
<dbReference type="EMBL" id="CP146069">
    <property type="protein sequence ID" value="WWR48141.1"/>
    <property type="molecule type" value="Genomic_DNA"/>
</dbReference>
<accession>A0ABZ2HNA9</accession>
<sequence length="196" mass="21395">MTAPPVFEAALAEAQAWHAALPEARAFCPWPDDMTWAGRKPHALPATRHITQTPGATTAQSSALLTAIQALIPHADWRHGYTAAQVGQDFLDRFCWCELAGPQGHFHSNQTRLTLAYWGPNLFYPRHHHAAEELYTVVSGEALFHADGTPDATLGPGQTRLHLAQQPHAMTTQDSAVLTCVFWRGGDLAEMPSLSA</sequence>
<protein>
    <submittedName>
        <fullName evidence="1">Dimethylsulfonioproprionate lyase family protein</fullName>
    </submittedName>
</protein>
<dbReference type="Pfam" id="PF16867">
    <property type="entry name" value="DMSP_lyase"/>
    <property type="match status" value="1"/>
</dbReference>
<proteinExistence type="predicted"/>
<keyword evidence="2" id="KW-1185">Reference proteome</keyword>
<name>A0ABZ2HNA9_9RHOB</name>
<evidence type="ECO:0000313" key="2">
    <source>
        <dbReference type="Proteomes" id="UP001364156"/>
    </source>
</evidence>
<dbReference type="Gene3D" id="2.60.120.10">
    <property type="entry name" value="Jelly Rolls"/>
    <property type="match status" value="1"/>
</dbReference>
<dbReference type="GO" id="GO:0016829">
    <property type="term" value="F:lyase activity"/>
    <property type="evidence" value="ECO:0007669"/>
    <property type="project" value="UniProtKB-KW"/>
</dbReference>
<dbReference type="InterPro" id="IPR014710">
    <property type="entry name" value="RmlC-like_jellyroll"/>
</dbReference>
<organism evidence="1 2">
    <name type="scientific">Roseovarius phycicola</name>
    <dbReference type="NCBI Taxonomy" id="3080976"/>
    <lineage>
        <taxon>Bacteria</taxon>
        <taxon>Pseudomonadati</taxon>
        <taxon>Pseudomonadota</taxon>
        <taxon>Alphaproteobacteria</taxon>
        <taxon>Rhodobacterales</taxon>
        <taxon>Roseobacteraceae</taxon>
        <taxon>Roseovarius</taxon>
    </lineage>
</organism>
<dbReference type="Proteomes" id="UP001364156">
    <property type="component" value="Chromosome"/>
</dbReference>
<keyword evidence="1" id="KW-0456">Lyase</keyword>
<dbReference type="InterPro" id="IPR011051">
    <property type="entry name" value="RmlC_Cupin_sf"/>
</dbReference>
<gene>
    <name evidence="1" type="ORF">RZ517_08220</name>
</gene>
<evidence type="ECO:0000313" key="1">
    <source>
        <dbReference type="EMBL" id="WWR48141.1"/>
    </source>
</evidence>
<dbReference type="CDD" id="cd20282">
    <property type="entry name" value="cupin_DddQ"/>
    <property type="match status" value="1"/>
</dbReference>
<dbReference type="InterPro" id="IPR031723">
    <property type="entry name" value="DMSP_lyase"/>
</dbReference>
<reference evidence="1 2" key="1">
    <citation type="submission" date="2023-10" db="EMBL/GenBank/DDBJ databases">
        <title>Roseovarius strain S88 nov., isolated from a marine algae.</title>
        <authorList>
            <person name="Lee M.W."/>
            <person name="Lee J.K."/>
            <person name="Kim J.M."/>
            <person name="Choi D.G."/>
            <person name="Baek J.H."/>
            <person name="Bayburt H."/>
            <person name="Jung J.J."/>
            <person name="Han D.M."/>
            <person name="Jeon C.O."/>
        </authorList>
    </citation>
    <scope>NUCLEOTIDE SEQUENCE [LARGE SCALE GENOMIC DNA]</scope>
    <source>
        <strain evidence="1 2">S88</strain>
    </source>
</reference>
<dbReference type="SUPFAM" id="SSF51182">
    <property type="entry name" value="RmlC-like cupins"/>
    <property type="match status" value="1"/>
</dbReference>